<dbReference type="RefSeq" id="WP_115632039.1">
    <property type="nucleotide sequence ID" value="NZ_UIGI01000002.1"/>
</dbReference>
<feature type="signal peptide" evidence="1">
    <location>
        <begin position="1"/>
        <end position="23"/>
    </location>
</feature>
<gene>
    <name evidence="2" type="ORF">NCTC12119_04829</name>
</gene>
<dbReference type="EMBL" id="UIGI01000002">
    <property type="protein sequence ID" value="SUY92800.1"/>
    <property type="molecule type" value="Genomic_DNA"/>
</dbReference>
<reference evidence="2 3" key="1">
    <citation type="submission" date="2018-06" db="EMBL/GenBank/DDBJ databases">
        <authorList>
            <consortium name="Pathogen Informatics"/>
            <person name="Doyle S."/>
        </authorList>
    </citation>
    <scope>NUCLEOTIDE SEQUENCE [LARGE SCALE GENOMIC DNA]</scope>
    <source>
        <strain evidence="2 3">NCTC12119</strain>
    </source>
</reference>
<protein>
    <submittedName>
        <fullName evidence="2">Uncharacterized protein</fullName>
    </submittedName>
</protein>
<dbReference type="AlphaFoldDB" id="A0A381KN64"/>
<accession>A0A381KN64</accession>
<dbReference type="Proteomes" id="UP000255528">
    <property type="component" value="Unassembled WGS sequence"/>
</dbReference>
<proteinExistence type="predicted"/>
<feature type="chain" id="PRO_5017004308" evidence="1">
    <location>
        <begin position="24"/>
        <end position="268"/>
    </location>
</feature>
<organism evidence="2 3">
    <name type="scientific">Buttiauxella agrestis</name>
    <dbReference type="NCBI Taxonomy" id="82977"/>
    <lineage>
        <taxon>Bacteria</taxon>
        <taxon>Pseudomonadati</taxon>
        <taxon>Pseudomonadota</taxon>
        <taxon>Gammaproteobacteria</taxon>
        <taxon>Enterobacterales</taxon>
        <taxon>Enterobacteriaceae</taxon>
        <taxon>Buttiauxella</taxon>
    </lineage>
</organism>
<evidence type="ECO:0000256" key="1">
    <source>
        <dbReference type="SAM" id="SignalP"/>
    </source>
</evidence>
<evidence type="ECO:0000313" key="3">
    <source>
        <dbReference type="Proteomes" id="UP000255528"/>
    </source>
</evidence>
<name>A0A381KN64_9ENTR</name>
<sequence length="268" mass="29566">MSTNKKLVAVFLSSMLLSVCSSARSDSDIPAPENESVQNIKISYSGSELLVNGMKRPILITSASKRNYFEITNQSQTKSAYLVIPYIEYKVLAKNKISLGHPLTVSADEAGKEVIWLEPNTSLTLSLINDYVETPIQAIVSINGKSKSVVSLFGPDKSDKFSLVSVSDEKNELTDSQLGIESLKIPVVTDDSKLITVTEKNRQLSSNQAYTIATKPKTHNVEFSEFVFIPKRNRFIGGTGYWTKNATVAKGEALKFVTMQKTKLRTSK</sequence>
<keyword evidence="1" id="KW-0732">Signal</keyword>
<evidence type="ECO:0000313" key="2">
    <source>
        <dbReference type="EMBL" id="SUY92800.1"/>
    </source>
</evidence>